<dbReference type="Gene3D" id="2.40.40.20">
    <property type="match status" value="1"/>
</dbReference>
<dbReference type="Proteomes" id="UP000885936">
    <property type="component" value="Unassembled WGS sequence"/>
</dbReference>
<dbReference type="Pfam" id="PF01568">
    <property type="entry name" value="Molydop_binding"/>
    <property type="match status" value="1"/>
</dbReference>
<dbReference type="InterPro" id="IPR012040">
    <property type="entry name" value="Formylmethanofuran_DH_dsu"/>
</dbReference>
<keyword evidence="5" id="KW-1185">Reference proteome</keyword>
<evidence type="ECO:0000259" key="1">
    <source>
        <dbReference type="Pfam" id="PF01568"/>
    </source>
</evidence>
<dbReference type="STRING" id="1839936.SBU_000445"/>
<dbReference type="AlphaFoldDB" id="A0A1F2P5L6"/>
<evidence type="ECO:0000313" key="5">
    <source>
        <dbReference type="Proteomes" id="UP000185779"/>
    </source>
</evidence>
<keyword evidence="4" id="KW-0560">Oxidoreductase</keyword>
<sequence length="126" mass="13497">MRKVILITGRTIDQGKNLENKMSDEYLDAVARCEMNESLLSEIGATEGDTVRVKTEFGDVVVRAAKDDGLPDGLVFIPMGPWANAVVDTDTGGVGTPGFKGVEATVERTDAPVLPLKELIASYKEA</sequence>
<protein>
    <submittedName>
        <fullName evidence="4">Formylmethanofuran dehydrogenase subunit D</fullName>
        <ecNumber evidence="4">1.2.99.5</ecNumber>
    </submittedName>
    <submittedName>
        <fullName evidence="2">tRNA CCA-pyrophosphorylase</fullName>
    </submittedName>
</protein>
<organism evidence="4 5">
    <name type="scientific">Candidatus Syntropharchaeum butanivorans</name>
    <dbReference type="NCBI Taxonomy" id="1839936"/>
    <lineage>
        <taxon>Archaea</taxon>
        <taxon>Methanobacteriati</taxon>
        <taxon>Methanobacteriota</taxon>
        <taxon>Stenosarchaea group</taxon>
        <taxon>Methanomicrobia</taxon>
        <taxon>Methanosarcinales</taxon>
        <taxon>ANME-2 cluster</taxon>
        <taxon>Candidatus Syntropharchaeum</taxon>
    </lineage>
</organism>
<evidence type="ECO:0000313" key="2">
    <source>
        <dbReference type="EMBL" id="HDM36424.1"/>
    </source>
</evidence>
<reference evidence="4 5" key="1">
    <citation type="submission" date="2016-05" db="EMBL/GenBank/DDBJ databases">
        <title>Microbial consortia oxidize butane by reversing methanogenesis.</title>
        <authorList>
            <person name="Laso-Perez R."/>
            <person name="Richter M."/>
            <person name="Wegener G."/>
            <person name="Musat F."/>
        </authorList>
    </citation>
    <scope>NUCLEOTIDE SEQUENCE [LARGE SCALE GENOMIC DNA]</scope>
    <source>
        <strain evidence="4">BOX1</strain>
    </source>
</reference>
<evidence type="ECO:0000313" key="4">
    <source>
        <dbReference type="EMBL" id="OFV66478.1"/>
    </source>
</evidence>
<reference evidence="2" key="2">
    <citation type="journal article" date="2020" name="mSystems">
        <title>Genome- and Community-Level Interaction Insights into Carbon Utilization and Element Cycling Functions of Hydrothermarchaeota in Hydrothermal Sediment.</title>
        <authorList>
            <person name="Zhou Z."/>
            <person name="Liu Y."/>
            <person name="Xu W."/>
            <person name="Pan J."/>
            <person name="Luo Z.H."/>
            <person name="Li M."/>
        </authorList>
    </citation>
    <scope>NUCLEOTIDE SEQUENCE [LARGE SCALE GENOMIC DNA]</scope>
    <source>
        <strain evidence="2">HyVt-185</strain>
        <strain evidence="3">HyVt-386</strain>
    </source>
</reference>
<dbReference type="EMBL" id="LYOR01000002">
    <property type="protein sequence ID" value="OFV66478.1"/>
    <property type="molecule type" value="Genomic_DNA"/>
</dbReference>
<evidence type="ECO:0000313" key="3">
    <source>
        <dbReference type="EMBL" id="HEC57038.1"/>
    </source>
</evidence>
<name>A0A1F2P5L6_9EURY</name>
<dbReference type="InterPro" id="IPR009010">
    <property type="entry name" value="Asp_de-COase-like_dom_sf"/>
</dbReference>
<dbReference type="EMBL" id="DRIE01000070">
    <property type="protein sequence ID" value="HEC57038.1"/>
    <property type="molecule type" value="Genomic_DNA"/>
</dbReference>
<dbReference type="InterPro" id="IPR006657">
    <property type="entry name" value="MoPterin_dinucl-bd_dom"/>
</dbReference>
<dbReference type="Proteomes" id="UP000885863">
    <property type="component" value="Unassembled WGS sequence"/>
</dbReference>
<dbReference type="EMBL" id="DQZR01000179">
    <property type="protein sequence ID" value="HDM36424.1"/>
    <property type="molecule type" value="Genomic_DNA"/>
</dbReference>
<accession>A0A1F2P5L6</accession>
<dbReference type="GO" id="GO:0016491">
    <property type="term" value="F:oxidoreductase activity"/>
    <property type="evidence" value="ECO:0007669"/>
    <property type="project" value="UniProtKB-KW"/>
</dbReference>
<dbReference type="GO" id="GO:0043546">
    <property type="term" value="F:molybdopterin cofactor binding"/>
    <property type="evidence" value="ECO:0007669"/>
    <property type="project" value="InterPro"/>
</dbReference>
<dbReference type="SUPFAM" id="SSF50692">
    <property type="entry name" value="ADC-like"/>
    <property type="match status" value="1"/>
</dbReference>
<dbReference type="EC" id="1.2.99.5" evidence="4"/>
<comment type="caution">
    <text evidence="4">The sequence shown here is derived from an EMBL/GenBank/DDBJ whole genome shotgun (WGS) entry which is preliminary data.</text>
</comment>
<dbReference type="PIRSF" id="PIRSF015873">
    <property type="entry name" value="FwdD"/>
    <property type="match status" value="1"/>
</dbReference>
<gene>
    <name evidence="2" type="ORF">ENG09_04130</name>
    <name evidence="3" type="ORF">ENI32_04035</name>
    <name evidence="4" type="ORF">SBU_000445</name>
</gene>
<proteinExistence type="predicted"/>
<feature type="domain" description="Molybdopterin dinucleotide-binding" evidence="1">
    <location>
        <begin position="5"/>
        <end position="102"/>
    </location>
</feature>
<dbReference type="Proteomes" id="UP000185779">
    <property type="component" value="Unassembled WGS sequence"/>
</dbReference>